<keyword evidence="5" id="KW-1185">Reference proteome</keyword>
<accession>A0A928UUI0</accession>
<evidence type="ECO:0000256" key="1">
    <source>
        <dbReference type="ARBA" id="ARBA00022679"/>
    </source>
</evidence>
<gene>
    <name evidence="4" type="ORF">C4F49_04700</name>
</gene>
<proteinExistence type="predicted"/>
<dbReference type="AlphaFoldDB" id="A0A928UUI0"/>
<dbReference type="PANTHER" id="PTHR43420:SF47">
    <property type="entry name" value="N-ACETYLTRANSFERASE DOMAIN-CONTAINING PROTEIN"/>
    <property type="match status" value="1"/>
</dbReference>
<dbReference type="Pfam" id="PF00583">
    <property type="entry name" value="Acetyltransf_1"/>
    <property type="match status" value="1"/>
</dbReference>
<keyword evidence="2" id="KW-0012">Acyltransferase</keyword>
<evidence type="ECO:0000256" key="2">
    <source>
        <dbReference type="ARBA" id="ARBA00023315"/>
    </source>
</evidence>
<evidence type="ECO:0000259" key="3">
    <source>
        <dbReference type="PROSITE" id="PS51186"/>
    </source>
</evidence>
<dbReference type="EMBL" id="PRDK01000003">
    <property type="protein sequence ID" value="MBE8712972.1"/>
    <property type="molecule type" value="Genomic_DNA"/>
</dbReference>
<dbReference type="Proteomes" id="UP000616201">
    <property type="component" value="Unassembled WGS sequence"/>
</dbReference>
<dbReference type="PROSITE" id="PS51186">
    <property type="entry name" value="GNAT"/>
    <property type="match status" value="1"/>
</dbReference>
<organism evidence="4 5">
    <name type="scientific">Sphingobacterium hungaricum</name>
    <dbReference type="NCBI Taxonomy" id="2082723"/>
    <lineage>
        <taxon>Bacteria</taxon>
        <taxon>Pseudomonadati</taxon>
        <taxon>Bacteroidota</taxon>
        <taxon>Sphingobacteriia</taxon>
        <taxon>Sphingobacteriales</taxon>
        <taxon>Sphingobacteriaceae</taxon>
        <taxon>Sphingobacterium</taxon>
    </lineage>
</organism>
<sequence length="164" mass="19140">MNNILIRIATEKESAIVQTIATASYNVAYIDILSRKQIDFMLKNLYSIEEILRLMRNGQDFYLILEENNTKGFLAVEEKEKGVLRIEKLYLLPVMKGKGYGKSLIDFAEKIARERNCAKLELNVNRGNNARYFYERQGFVITEEVDIPLDEFILDDYIMQKELV</sequence>
<dbReference type="SUPFAM" id="SSF55729">
    <property type="entry name" value="Acyl-CoA N-acyltransferases (Nat)"/>
    <property type="match status" value="1"/>
</dbReference>
<reference evidence="4" key="1">
    <citation type="submission" date="2018-02" db="EMBL/GenBank/DDBJ databases">
        <authorList>
            <person name="Vasarhelyi B.M."/>
            <person name="Deshmukh S."/>
            <person name="Balint B."/>
            <person name="Kukolya J."/>
        </authorList>
    </citation>
    <scope>NUCLEOTIDE SEQUENCE</scope>
    <source>
        <strain evidence="4">KB22</strain>
    </source>
</reference>
<feature type="domain" description="N-acetyltransferase" evidence="3">
    <location>
        <begin position="25"/>
        <end position="164"/>
    </location>
</feature>
<dbReference type="PANTHER" id="PTHR43420">
    <property type="entry name" value="ACETYLTRANSFERASE"/>
    <property type="match status" value="1"/>
</dbReference>
<dbReference type="InterPro" id="IPR000182">
    <property type="entry name" value="GNAT_dom"/>
</dbReference>
<dbReference type="InterPro" id="IPR050680">
    <property type="entry name" value="YpeA/RimI_acetyltransf"/>
</dbReference>
<dbReference type="CDD" id="cd04301">
    <property type="entry name" value="NAT_SF"/>
    <property type="match status" value="1"/>
</dbReference>
<dbReference type="GO" id="GO:0016747">
    <property type="term" value="F:acyltransferase activity, transferring groups other than amino-acyl groups"/>
    <property type="evidence" value="ECO:0007669"/>
    <property type="project" value="InterPro"/>
</dbReference>
<dbReference type="InterPro" id="IPR016181">
    <property type="entry name" value="Acyl_CoA_acyltransferase"/>
</dbReference>
<dbReference type="RefSeq" id="WP_196935757.1">
    <property type="nucleotide sequence ID" value="NZ_MU158698.1"/>
</dbReference>
<evidence type="ECO:0000313" key="5">
    <source>
        <dbReference type="Proteomes" id="UP000616201"/>
    </source>
</evidence>
<name>A0A928UUI0_9SPHI</name>
<dbReference type="Gene3D" id="3.40.630.30">
    <property type="match status" value="1"/>
</dbReference>
<comment type="caution">
    <text evidence="4">The sequence shown here is derived from an EMBL/GenBank/DDBJ whole genome shotgun (WGS) entry which is preliminary data.</text>
</comment>
<evidence type="ECO:0000313" key="4">
    <source>
        <dbReference type="EMBL" id="MBE8712972.1"/>
    </source>
</evidence>
<protein>
    <submittedName>
        <fullName evidence="4">N-acetyltransferase</fullName>
    </submittedName>
</protein>
<keyword evidence="1" id="KW-0808">Transferase</keyword>